<dbReference type="OrthoDB" id="40134at2759"/>
<dbReference type="AlphaFoldDB" id="A0A8T0IQ59"/>
<dbReference type="Pfam" id="PF01490">
    <property type="entry name" value="Aa_trans"/>
    <property type="match status" value="1"/>
</dbReference>
<dbReference type="EMBL" id="CM026423">
    <property type="protein sequence ID" value="KAG0584746.1"/>
    <property type="molecule type" value="Genomic_DNA"/>
</dbReference>
<evidence type="ECO:0000256" key="3">
    <source>
        <dbReference type="ARBA" id="ARBA00022692"/>
    </source>
</evidence>
<feature type="transmembrane region" description="Helical" evidence="7">
    <location>
        <begin position="313"/>
        <end position="338"/>
    </location>
</feature>
<feature type="transmembrane region" description="Helical" evidence="7">
    <location>
        <begin position="424"/>
        <end position="445"/>
    </location>
</feature>
<dbReference type="EMBL" id="CM026423">
    <property type="protein sequence ID" value="KAG0584745.1"/>
    <property type="molecule type" value="Genomic_DNA"/>
</dbReference>
<protein>
    <recommendedName>
        <fullName evidence="8">Amino acid transporter transmembrane domain-containing protein</fullName>
    </recommendedName>
</protein>
<comment type="subcellular location">
    <subcellularLocation>
        <location evidence="1">Membrane</location>
    </subcellularLocation>
</comment>
<keyword evidence="2" id="KW-0813">Transport</keyword>
<keyword evidence="10" id="KW-1185">Reference proteome</keyword>
<dbReference type="EMBL" id="CM026423">
    <property type="protein sequence ID" value="KAG0584748.1"/>
    <property type="molecule type" value="Genomic_DNA"/>
</dbReference>
<dbReference type="GO" id="GO:0006865">
    <property type="term" value="P:amino acid transport"/>
    <property type="evidence" value="ECO:0007669"/>
    <property type="project" value="UniProtKB-KW"/>
</dbReference>
<dbReference type="EMBL" id="CM026423">
    <property type="protein sequence ID" value="KAG0584749.1"/>
    <property type="molecule type" value="Genomic_DNA"/>
</dbReference>
<evidence type="ECO:0000256" key="1">
    <source>
        <dbReference type="ARBA" id="ARBA00004370"/>
    </source>
</evidence>
<evidence type="ECO:0000256" key="7">
    <source>
        <dbReference type="SAM" id="Phobius"/>
    </source>
</evidence>
<gene>
    <name evidence="9" type="ORF">KC19_3G231500</name>
</gene>
<feature type="transmembrane region" description="Helical" evidence="7">
    <location>
        <begin position="233"/>
        <end position="252"/>
    </location>
</feature>
<feature type="transmembrane region" description="Helical" evidence="7">
    <location>
        <begin position="70"/>
        <end position="93"/>
    </location>
</feature>
<dbReference type="Proteomes" id="UP000822688">
    <property type="component" value="Chromosome 3"/>
</dbReference>
<keyword evidence="6 7" id="KW-0472">Membrane</keyword>
<evidence type="ECO:0000256" key="5">
    <source>
        <dbReference type="ARBA" id="ARBA00022989"/>
    </source>
</evidence>
<name>A0A8T0IQ59_CERPU</name>
<evidence type="ECO:0000256" key="2">
    <source>
        <dbReference type="ARBA" id="ARBA00022448"/>
    </source>
</evidence>
<proteinExistence type="predicted"/>
<feature type="transmembrane region" description="Helical" evidence="7">
    <location>
        <begin position="272"/>
        <end position="293"/>
    </location>
</feature>
<feature type="domain" description="Amino acid transporter transmembrane" evidence="8">
    <location>
        <begin position="41"/>
        <end position="449"/>
    </location>
</feature>
<feature type="transmembrane region" description="Helical" evidence="7">
    <location>
        <begin position="167"/>
        <end position="185"/>
    </location>
</feature>
<feature type="transmembrane region" description="Helical" evidence="7">
    <location>
        <begin position="192"/>
        <end position="213"/>
    </location>
</feature>
<dbReference type="EMBL" id="CM026423">
    <property type="protein sequence ID" value="KAG0584747.1"/>
    <property type="molecule type" value="Genomic_DNA"/>
</dbReference>
<dbReference type="GO" id="GO:0016020">
    <property type="term" value="C:membrane"/>
    <property type="evidence" value="ECO:0007669"/>
    <property type="project" value="UniProtKB-SubCell"/>
</dbReference>
<feature type="transmembrane region" description="Helical" evidence="7">
    <location>
        <begin position="114"/>
        <end position="147"/>
    </location>
</feature>
<comment type="caution">
    <text evidence="9">The sequence shown here is derived from an EMBL/GenBank/DDBJ whole genome shotgun (WGS) entry which is preliminary data.</text>
</comment>
<reference evidence="9" key="1">
    <citation type="submission" date="2020-06" db="EMBL/GenBank/DDBJ databases">
        <title>WGS assembly of Ceratodon purpureus strain R40.</title>
        <authorList>
            <person name="Carey S.B."/>
            <person name="Jenkins J."/>
            <person name="Shu S."/>
            <person name="Lovell J.T."/>
            <person name="Sreedasyam A."/>
            <person name="Maumus F."/>
            <person name="Tiley G.P."/>
            <person name="Fernandez-Pozo N."/>
            <person name="Barry K."/>
            <person name="Chen C."/>
            <person name="Wang M."/>
            <person name="Lipzen A."/>
            <person name="Daum C."/>
            <person name="Saski C.A."/>
            <person name="Payton A.C."/>
            <person name="Mcbreen J.C."/>
            <person name="Conrad R.E."/>
            <person name="Kollar L.M."/>
            <person name="Olsson S."/>
            <person name="Huttunen S."/>
            <person name="Landis J.B."/>
            <person name="Wickett N.J."/>
            <person name="Johnson M.G."/>
            <person name="Rensing S.A."/>
            <person name="Grimwood J."/>
            <person name="Schmutz J."/>
            <person name="Mcdaniel S.F."/>
        </authorList>
    </citation>
    <scope>NUCLEOTIDE SEQUENCE</scope>
    <source>
        <strain evidence="9">R40</strain>
    </source>
</reference>
<dbReference type="PANTHER" id="PTHR48017">
    <property type="entry name" value="OS05G0424000 PROTEIN-RELATED"/>
    <property type="match status" value="1"/>
</dbReference>
<keyword evidence="3 7" id="KW-0812">Transmembrane</keyword>
<evidence type="ECO:0000313" key="9">
    <source>
        <dbReference type="EMBL" id="KAG0584748.1"/>
    </source>
</evidence>
<feature type="transmembrane region" description="Helical" evidence="7">
    <location>
        <begin position="392"/>
        <end position="412"/>
    </location>
</feature>
<dbReference type="InterPro" id="IPR013057">
    <property type="entry name" value="AA_transpt_TM"/>
</dbReference>
<evidence type="ECO:0000259" key="8">
    <source>
        <dbReference type="Pfam" id="PF01490"/>
    </source>
</evidence>
<evidence type="ECO:0000256" key="6">
    <source>
        <dbReference type="ARBA" id="ARBA00023136"/>
    </source>
</evidence>
<sequence>MNGHVSYSVLQPASEEEGNTQPAQNALKDVDGGALFVLESKGNWQHAGFHLTTSIATPAMLTLPFALRELGWFAGILALTLCAGVSFYAYTIISQVLEHSERRGHRFLRFRDLGAYILGPWGYYTIGAIQIVVCLGCVIGSCIIGGQSMKLIYGIYDPDCTRPLSEYIGFFGVIMLLLAQLPSFHSLRYINLASLIFCLGFALCVVGGCIYAGSSSQAPPKDYSVPGTPVSKLFGVFESLAIITTAFGNGIIPEIQATLAPPVANKMFKGLLVCYAVVMSTFFSVAISGYWAFGNQAAGYVLTNLAPKDGPALVPSWLIVLANTFILAQLIAVALVYSQPTFEIFEGRSSDVKQGKYSMRNLVPRFILRSSYVVFATFVSAALPFFGDINGVLGAFCFTPLDFVLPFLFYSATFGPSRHTSRFWIHWGIIVLFTLIGFLGCISSIRQIVLDAKYFKWFADLQ</sequence>
<evidence type="ECO:0000313" key="10">
    <source>
        <dbReference type="Proteomes" id="UP000822688"/>
    </source>
</evidence>
<keyword evidence="4" id="KW-0029">Amino-acid transport</keyword>
<accession>A0A8T0IQ59</accession>
<feature type="transmembrane region" description="Helical" evidence="7">
    <location>
        <begin position="366"/>
        <end position="386"/>
    </location>
</feature>
<organism evidence="9 10">
    <name type="scientific">Ceratodon purpureus</name>
    <name type="common">Fire moss</name>
    <name type="synonym">Dicranum purpureum</name>
    <dbReference type="NCBI Taxonomy" id="3225"/>
    <lineage>
        <taxon>Eukaryota</taxon>
        <taxon>Viridiplantae</taxon>
        <taxon>Streptophyta</taxon>
        <taxon>Embryophyta</taxon>
        <taxon>Bryophyta</taxon>
        <taxon>Bryophytina</taxon>
        <taxon>Bryopsida</taxon>
        <taxon>Dicranidae</taxon>
        <taxon>Pseudoditrichales</taxon>
        <taxon>Ditrichaceae</taxon>
        <taxon>Ceratodon</taxon>
    </lineage>
</organism>
<evidence type="ECO:0000256" key="4">
    <source>
        <dbReference type="ARBA" id="ARBA00022970"/>
    </source>
</evidence>
<keyword evidence="5 7" id="KW-1133">Transmembrane helix</keyword>